<dbReference type="EMBL" id="JASCZI010126411">
    <property type="protein sequence ID" value="MED6166451.1"/>
    <property type="molecule type" value="Genomic_DNA"/>
</dbReference>
<gene>
    <name evidence="2" type="ORF">PIB30_109398</name>
</gene>
<dbReference type="Proteomes" id="UP001341840">
    <property type="component" value="Unassembled WGS sequence"/>
</dbReference>
<protein>
    <submittedName>
        <fullName evidence="2">Uncharacterized protein</fullName>
    </submittedName>
</protein>
<evidence type="ECO:0000313" key="2">
    <source>
        <dbReference type="EMBL" id="MED6166451.1"/>
    </source>
</evidence>
<keyword evidence="3" id="KW-1185">Reference proteome</keyword>
<reference evidence="2 3" key="1">
    <citation type="journal article" date="2023" name="Plants (Basel)">
        <title>Bridging the Gap: Combining Genomics and Transcriptomics Approaches to Understand Stylosanthes scabra, an Orphan Legume from the Brazilian Caatinga.</title>
        <authorList>
            <person name="Ferreira-Neto J.R.C."/>
            <person name="da Silva M.D."/>
            <person name="Binneck E."/>
            <person name="de Melo N.F."/>
            <person name="da Silva R.H."/>
            <person name="de Melo A.L.T.M."/>
            <person name="Pandolfi V."/>
            <person name="Bustamante F.O."/>
            <person name="Brasileiro-Vidal A.C."/>
            <person name="Benko-Iseppon A.M."/>
        </authorList>
    </citation>
    <scope>NUCLEOTIDE SEQUENCE [LARGE SCALE GENOMIC DNA]</scope>
    <source>
        <tissue evidence="2">Leaves</tissue>
    </source>
</reference>
<feature type="region of interest" description="Disordered" evidence="1">
    <location>
        <begin position="243"/>
        <end position="269"/>
    </location>
</feature>
<comment type="caution">
    <text evidence="2">The sequence shown here is derived from an EMBL/GenBank/DDBJ whole genome shotgun (WGS) entry which is preliminary data.</text>
</comment>
<organism evidence="2 3">
    <name type="scientific">Stylosanthes scabra</name>
    <dbReference type="NCBI Taxonomy" id="79078"/>
    <lineage>
        <taxon>Eukaryota</taxon>
        <taxon>Viridiplantae</taxon>
        <taxon>Streptophyta</taxon>
        <taxon>Embryophyta</taxon>
        <taxon>Tracheophyta</taxon>
        <taxon>Spermatophyta</taxon>
        <taxon>Magnoliopsida</taxon>
        <taxon>eudicotyledons</taxon>
        <taxon>Gunneridae</taxon>
        <taxon>Pentapetalae</taxon>
        <taxon>rosids</taxon>
        <taxon>fabids</taxon>
        <taxon>Fabales</taxon>
        <taxon>Fabaceae</taxon>
        <taxon>Papilionoideae</taxon>
        <taxon>50 kb inversion clade</taxon>
        <taxon>dalbergioids sensu lato</taxon>
        <taxon>Dalbergieae</taxon>
        <taxon>Pterocarpus clade</taxon>
        <taxon>Stylosanthes</taxon>
    </lineage>
</organism>
<accession>A0ABU6V269</accession>
<evidence type="ECO:0000313" key="3">
    <source>
        <dbReference type="Proteomes" id="UP001341840"/>
    </source>
</evidence>
<sequence>MARMKKTTKRARGESSMEPPPWNHPLARYFASNEDLVYYEMRLAGRKEIPPRYLDPNLLVTQNFDHLREILDYQGIINFVQIRDKYYSDLVAIAYSTLMIEVNEENESDFSLVFKLGKDEYKLGCSELAMIWGLPNQGYLFEGGKTPISDWGYSKENAMGIFNLTQGAHTEIPCNPLRINWPYFIVQHMIRLKKKETSGGLRFLCLWTRIFNRVGIDLTNEKVKHVPSQSCIDIRLLRKMGRGANEEGQEDQEEAPPQAQEQAGPSMSDLMQVLQRIERKQDRLDRRLHRIKQYMEIEEDEDEDQD</sequence>
<proteinExistence type="predicted"/>
<evidence type="ECO:0000256" key="1">
    <source>
        <dbReference type="SAM" id="MobiDB-lite"/>
    </source>
</evidence>
<feature type="compositionally biased region" description="Low complexity" evidence="1">
    <location>
        <begin position="255"/>
        <end position="265"/>
    </location>
</feature>
<name>A0ABU6V269_9FABA</name>